<dbReference type="GO" id="GO:0006355">
    <property type="term" value="P:regulation of DNA-templated transcription"/>
    <property type="evidence" value="ECO:0007669"/>
    <property type="project" value="InterPro"/>
</dbReference>
<dbReference type="OrthoDB" id="4083144at2"/>
<dbReference type="InterPro" id="IPR000600">
    <property type="entry name" value="ROK"/>
</dbReference>
<comment type="caution">
    <text evidence="3">The sequence shown here is derived from an EMBL/GenBank/DDBJ whole genome shotgun (WGS) entry which is preliminary data.</text>
</comment>
<dbReference type="PANTHER" id="PTHR18964">
    <property type="entry name" value="ROK (REPRESSOR, ORF, KINASE) FAMILY"/>
    <property type="match status" value="1"/>
</dbReference>
<evidence type="ECO:0000313" key="3">
    <source>
        <dbReference type="EMBL" id="THV29593.1"/>
    </source>
</evidence>
<dbReference type="GO" id="GO:0003677">
    <property type="term" value="F:DNA binding"/>
    <property type="evidence" value="ECO:0007669"/>
    <property type="project" value="InterPro"/>
</dbReference>
<dbReference type="Gene3D" id="1.10.10.10">
    <property type="entry name" value="Winged helix-like DNA-binding domain superfamily/Winged helix DNA-binding domain"/>
    <property type="match status" value="1"/>
</dbReference>
<dbReference type="AlphaFoldDB" id="A0A4S8PGD6"/>
<proteinExistence type="inferred from homology"/>
<dbReference type="SUPFAM" id="SSF46785">
    <property type="entry name" value="Winged helix' DNA-binding domain"/>
    <property type="match status" value="1"/>
</dbReference>
<dbReference type="InterPro" id="IPR043129">
    <property type="entry name" value="ATPase_NBD"/>
</dbReference>
<evidence type="ECO:0000256" key="1">
    <source>
        <dbReference type="ARBA" id="ARBA00006479"/>
    </source>
</evidence>
<name>A0A4S8PGD6_9ACTN</name>
<dbReference type="InterPro" id="IPR036388">
    <property type="entry name" value="WH-like_DNA-bd_sf"/>
</dbReference>
<dbReference type="Pfam" id="PF00480">
    <property type="entry name" value="ROK"/>
    <property type="match status" value="1"/>
</dbReference>
<dbReference type="Proteomes" id="UP000305792">
    <property type="component" value="Unassembled WGS sequence"/>
</dbReference>
<dbReference type="EMBL" id="STGX01000005">
    <property type="protein sequence ID" value="THV29593.1"/>
    <property type="molecule type" value="Genomic_DNA"/>
</dbReference>
<organism evidence="3 4">
    <name type="scientific">Glycomyces paridis</name>
    <dbReference type="NCBI Taxonomy" id="2126555"/>
    <lineage>
        <taxon>Bacteria</taxon>
        <taxon>Bacillati</taxon>
        <taxon>Actinomycetota</taxon>
        <taxon>Actinomycetes</taxon>
        <taxon>Glycomycetales</taxon>
        <taxon>Glycomycetaceae</taxon>
        <taxon>Glycomyces</taxon>
    </lineage>
</organism>
<dbReference type="InterPro" id="IPR011991">
    <property type="entry name" value="ArsR-like_HTH"/>
</dbReference>
<reference evidence="3 4" key="1">
    <citation type="journal article" date="2018" name="Int. J. Syst. Evol. Microbiol.">
        <title>Glycomyces paridis sp. nov., isolated from the medicinal plant Paris polyphylla.</title>
        <authorList>
            <person name="Fang X.M."/>
            <person name="Bai J.L."/>
            <person name="Su J."/>
            <person name="Zhao L.L."/>
            <person name="Liu H.Y."/>
            <person name="Ma B.P."/>
            <person name="Zhang Y.Q."/>
            <person name="Yu L.Y."/>
        </authorList>
    </citation>
    <scope>NUCLEOTIDE SEQUENCE [LARGE SCALE GENOMIC DNA]</scope>
    <source>
        <strain evidence="3 4">CPCC 204357</strain>
    </source>
</reference>
<accession>A0A4S8PGD6</accession>
<comment type="similarity">
    <text evidence="1">Belongs to the ROK (NagC/XylR) family.</text>
</comment>
<dbReference type="InterPro" id="IPR000835">
    <property type="entry name" value="HTH_MarR-typ"/>
</dbReference>
<feature type="domain" description="HTH marR-type" evidence="2">
    <location>
        <begin position="11"/>
        <end position="63"/>
    </location>
</feature>
<dbReference type="InterPro" id="IPR036390">
    <property type="entry name" value="WH_DNA-bd_sf"/>
</dbReference>
<dbReference type="Gene3D" id="3.30.420.40">
    <property type="match status" value="2"/>
</dbReference>
<evidence type="ECO:0000259" key="2">
    <source>
        <dbReference type="Pfam" id="PF12802"/>
    </source>
</evidence>
<dbReference type="SUPFAM" id="SSF53067">
    <property type="entry name" value="Actin-like ATPase domain"/>
    <property type="match status" value="1"/>
</dbReference>
<gene>
    <name evidence="3" type="ORF">E9998_08855</name>
</gene>
<dbReference type="Pfam" id="PF12802">
    <property type="entry name" value="MarR_2"/>
    <property type="match status" value="1"/>
</dbReference>
<sequence>MRAFGSDTRLPTVAMVLDLLRERDRVSRIELAQATGLTRATMTNAVRKLIDLGFVQEAGTARSHRGTPRRLLELRSDACRMVGVQFDRYSAVAVVVDLAGRIVARGAMPAPGDRGPDAVLPEFAANVRDLLESAGLAPADVLGIGLATYGPQDREAGALLTPQPTAAWQGYPLAAGLSELTGLPVAIENDATAAGIGMQALGGSPSNFALVFMGGGIGAGLIIDGLPYRGATANGLELGHISVDMDGPRCDCGNRGCVDAVAGAVAIAARAHRDPDLVSRLGLGGDPLADFRTVAAAAASGDAAASALIAVSARALAVATVSLVNLLDVGRIVLAGNAFADIGPVYRRVLQEEVDRAVFMRHVHEVRVELAEDVSCVAAVGAAMVVLRNLLESPEIGDRPAPKR</sequence>
<dbReference type="PANTHER" id="PTHR18964:SF173">
    <property type="entry name" value="GLUCOKINASE"/>
    <property type="match status" value="1"/>
</dbReference>
<dbReference type="RefSeq" id="WP_136529336.1">
    <property type="nucleotide sequence ID" value="NZ_STGX01000005.1"/>
</dbReference>
<dbReference type="CDD" id="cd00090">
    <property type="entry name" value="HTH_ARSR"/>
    <property type="match status" value="1"/>
</dbReference>
<keyword evidence="4" id="KW-1185">Reference proteome</keyword>
<evidence type="ECO:0000313" key="4">
    <source>
        <dbReference type="Proteomes" id="UP000305792"/>
    </source>
</evidence>
<protein>
    <submittedName>
        <fullName evidence="3">ROK family transcriptional regulator</fullName>
    </submittedName>
</protein>